<dbReference type="InterPro" id="IPR045155">
    <property type="entry name" value="Beta-lactam_cat"/>
</dbReference>
<dbReference type="Proteomes" id="UP001374803">
    <property type="component" value="Chromosome"/>
</dbReference>
<dbReference type="Pfam" id="PF13354">
    <property type="entry name" value="Beta-lactamase2"/>
    <property type="match status" value="1"/>
</dbReference>
<dbReference type="PANTHER" id="PTHR35333">
    <property type="entry name" value="BETA-LACTAMASE"/>
    <property type="match status" value="1"/>
</dbReference>
<protein>
    <recommendedName>
        <fullName evidence="3">beta-lactamase</fullName>
        <ecNumber evidence="3">3.5.2.6</ecNumber>
    </recommendedName>
</protein>
<evidence type="ECO:0000256" key="1">
    <source>
        <dbReference type="ARBA" id="ARBA00001526"/>
    </source>
</evidence>
<evidence type="ECO:0000313" key="6">
    <source>
        <dbReference type="Proteomes" id="UP001374803"/>
    </source>
</evidence>
<organism evidence="5 6">
    <name type="scientific">Pendulispora rubella</name>
    <dbReference type="NCBI Taxonomy" id="2741070"/>
    <lineage>
        <taxon>Bacteria</taxon>
        <taxon>Pseudomonadati</taxon>
        <taxon>Myxococcota</taxon>
        <taxon>Myxococcia</taxon>
        <taxon>Myxococcales</taxon>
        <taxon>Sorangiineae</taxon>
        <taxon>Pendulisporaceae</taxon>
        <taxon>Pendulispora</taxon>
    </lineage>
</organism>
<accession>A0ABZ2L0V1</accession>
<dbReference type="EMBL" id="CP089983">
    <property type="protein sequence ID" value="WXB04566.1"/>
    <property type="molecule type" value="Genomic_DNA"/>
</dbReference>
<dbReference type="PANTHER" id="PTHR35333:SF3">
    <property type="entry name" value="BETA-LACTAMASE-TYPE TRANSPEPTIDASE FOLD CONTAINING PROTEIN"/>
    <property type="match status" value="1"/>
</dbReference>
<dbReference type="EC" id="3.5.2.6" evidence="3"/>
<evidence type="ECO:0000256" key="2">
    <source>
        <dbReference type="ARBA" id="ARBA00009009"/>
    </source>
</evidence>
<evidence type="ECO:0000313" key="5">
    <source>
        <dbReference type="EMBL" id="WXB04566.1"/>
    </source>
</evidence>
<proteinExistence type="inferred from homology"/>
<name>A0ABZ2L0V1_9BACT</name>
<dbReference type="InterPro" id="IPR012338">
    <property type="entry name" value="Beta-lactam/transpept-like"/>
</dbReference>
<dbReference type="RefSeq" id="WP_394834210.1">
    <property type="nucleotide sequence ID" value="NZ_CP089929.1"/>
</dbReference>
<evidence type="ECO:0000256" key="3">
    <source>
        <dbReference type="ARBA" id="ARBA00012865"/>
    </source>
</evidence>
<dbReference type="InterPro" id="IPR000871">
    <property type="entry name" value="Beta-lactam_class-A"/>
</dbReference>
<sequence>MGEARARGPDGALDLGLSHVFRISPIAGALLLLAAFGCSAHGSPQAGARTVPSEHSFDAELRERMARAEAYAKSRPGIAGIVLRDRETGAVWRTADAKTHIWACSTPKLAIAVDLLVREEQGTVVLTAEDRAHMHDMLHSSDNDAAHALWNRYGGEAEFGRRFPRYGMTDMTFTREHPHHWGWIRTTADDLDRLVNFVLDQMPPKHRDYLVREMRSVDPNQRWGVWGAGAAAKPGNKNGWADDNDDGSWIMNSVGFAGPRERFTLAIMNDTRVVQGGFDVGRTTTTEISRILFEGYLN</sequence>
<gene>
    <name evidence="5" type="ORF">LVJ94_47695</name>
</gene>
<dbReference type="Gene3D" id="3.40.710.10">
    <property type="entry name" value="DD-peptidase/beta-lactamase superfamily"/>
    <property type="match status" value="1"/>
</dbReference>
<comment type="similarity">
    <text evidence="2">Belongs to the class-A beta-lactamase family.</text>
</comment>
<keyword evidence="6" id="KW-1185">Reference proteome</keyword>
<feature type="domain" description="Beta-lactamase class A catalytic" evidence="4">
    <location>
        <begin position="134"/>
        <end position="243"/>
    </location>
</feature>
<comment type="catalytic activity">
    <reaction evidence="1">
        <text>a beta-lactam + H2O = a substituted beta-amino acid</text>
        <dbReference type="Rhea" id="RHEA:20401"/>
        <dbReference type="ChEBI" id="CHEBI:15377"/>
        <dbReference type="ChEBI" id="CHEBI:35627"/>
        <dbReference type="ChEBI" id="CHEBI:140347"/>
        <dbReference type="EC" id="3.5.2.6"/>
    </reaction>
</comment>
<reference evidence="5" key="1">
    <citation type="submission" date="2021-12" db="EMBL/GenBank/DDBJ databases">
        <title>Discovery of the Pendulisporaceae a myxobacterial family with distinct sporulation behavior and unique specialized metabolism.</title>
        <authorList>
            <person name="Garcia R."/>
            <person name="Popoff A."/>
            <person name="Bader C.D."/>
            <person name="Loehr J."/>
            <person name="Walesch S."/>
            <person name="Walt C."/>
            <person name="Boldt J."/>
            <person name="Bunk B."/>
            <person name="Haeckl F.J.F.P.J."/>
            <person name="Gunesch A.P."/>
            <person name="Birkelbach J."/>
            <person name="Nuebel U."/>
            <person name="Pietschmann T."/>
            <person name="Bach T."/>
            <person name="Mueller R."/>
        </authorList>
    </citation>
    <scope>NUCLEOTIDE SEQUENCE</scope>
    <source>
        <strain evidence="5">MSr11367</strain>
    </source>
</reference>
<dbReference type="SUPFAM" id="SSF56601">
    <property type="entry name" value="beta-lactamase/transpeptidase-like"/>
    <property type="match status" value="1"/>
</dbReference>
<evidence type="ECO:0000259" key="4">
    <source>
        <dbReference type="Pfam" id="PF13354"/>
    </source>
</evidence>